<dbReference type="Proteomes" id="UP000037510">
    <property type="component" value="Unassembled WGS sequence"/>
</dbReference>
<sequence>MKKVQDEVEQRTSTLMNEQKTIKEQIVCIDKKIENIEEQLYNLNSSKKIVLFGLAEDYYETENYLYDQVSRAFQEIMNININPYIEEIKRIGKRGHNRPLAIELISKRMTKYILENAREFKNTGLSAGIFMDGNKLQERNELRKHLVLARKNGDHAIIRNDKLIINGKEFQNTDTPKESLNEETEIINVDDVTPSNKITQKPVCTPTQ</sequence>
<dbReference type="EMBL" id="JTDY01003156">
    <property type="protein sequence ID" value="KOB70050.1"/>
    <property type="molecule type" value="Genomic_DNA"/>
</dbReference>
<dbReference type="GO" id="GO:0004519">
    <property type="term" value="F:endonuclease activity"/>
    <property type="evidence" value="ECO:0007669"/>
    <property type="project" value="UniProtKB-KW"/>
</dbReference>
<keyword evidence="1" id="KW-0808">Transferase</keyword>
<keyword evidence="1" id="KW-0255">Endonuclease</keyword>
<organism evidence="1 2">
    <name type="scientific">Operophtera brumata</name>
    <name type="common">Winter moth</name>
    <name type="synonym">Phalaena brumata</name>
    <dbReference type="NCBI Taxonomy" id="104452"/>
    <lineage>
        <taxon>Eukaryota</taxon>
        <taxon>Metazoa</taxon>
        <taxon>Ecdysozoa</taxon>
        <taxon>Arthropoda</taxon>
        <taxon>Hexapoda</taxon>
        <taxon>Insecta</taxon>
        <taxon>Pterygota</taxon>
        <taxon>Neoptera</taxon>
        <taxon>Endopterygota</taxon>
        <taxon>Lepidoptera</taxon>
        <taxon>Glossata</taxon>
        <taxon>Ditrysia</taxon>
        <taxon>Geometroidea</taxon>
        <taxon>Geometridae</taxon>
        <taxon>Larentiinae</taxon>
        <taxon>Operophtera</taxon>
    </lineage>
</organism>
<dbReference type="AlphaFoldDB" id="A0A0L7L3Q5"/>
<gene>
    <name evidence="1" type="ORF">OBRU01_15932</name>
</gene>
<keyword evidence="2" id="KW-1185">Reference proteome</keyword>
<keyword evidence="1" id="KW-0695">RNA-directed DNA polymerase</keyword>
<name>A0A0L7L3Q5_OPEBR</name>
<evidence type="ECO:0000313" key="1">
    <source>
        <dbReference type="EMBL" id="KOB70050.1"/>
    </source>
</evidence>
<keyword evidence="1" id="KW-0548">Nucleotidyltransferase</keyword>
<keyword evidence="1" id="KW-0378">Hydrolase</keyword>
<dbReference type="GO" id="GO:0003964">
    <property type="term" value="F:RNA-directed DNA polymerase activity"/>
    <property type="evidence" value="ECO:0007669"/>
    <property type="project" value="UniProtKB-KW"/>
</dbReference>
<evidence type="ECO:0000313" key="2">
    <source>
        <dbReference type="Proteomes" id="UP000037510"/>
    </source>
</evidence>
<keyword evidence="1" id="KW-0540">Nuclease</keyword>
<accession>A0A0L7L3Q5</accession>
<protein>
    <submittedName>
        <fullName evidence="1">Putative endonuclease-reverse transcriptase</fullName>
    </submittedName>
</protein>
<comment type="caution">
    <text evidence="1">The sequence shown here is derived from an EMBL/GenBank/DDBJ whole genome shotgun (WGS) entry which is preliminary data.</text>
</comment>
<proteinExistence type="predicted"/>
<reference evidence="1 2" key="1">
    <citation type="journal article" date="2015" name="Genome Biol. Evol.">
        <title>The genome of winter moth (Operophtera brumata) provides a genomic perspective on sexual dimorphism and phenology.</title>
        <authorList>
            <person name="Derks M.F."/>
            <person name="Smit S."/>
            <person name="Salis L."/>
            <person name="Schijlen E."/>
            <person name="Bossers A."/>
            <person name="Mateman C."/>
            <person name="Pijl A.S."/>
            <person name="de Ridder D."/>
            <person name="Groenen M.A."/>
            <person name="Visser M.E."/>
            <person name="Megens H.J."/>
        </authorList>
    </citation>
    <scope>NUCLEOTIDE SEQUENCE [LARGE SCALE GENOMIC DNA]</scope>
    <source>
        <strain evidence="1">WM2013NL</strain>
        <tissue evidence="1">Head and thorax</tissue>
    </source>
</reference>